<reference evidence="6" key="1">
    <citation type="submission" date="2023-07" db="EMBL/GenBank/DDBJ databases">
        <title>30 novel species of actinomycetes from the DSMZ collection.</title>
        <authorList>
            <person name="Nouioui I."/>
        </authorList>
    </citation>
    <scope>NUCLEOTIDE SEQUENCE [LARGE SCALE GENOMIC DNA]</scope>
    <source>
        <strain evidence="6">DSM 40932</strain>
    </source>
</reference>
<feature type="region of interest" description="Disordered" evidence="3">
    <location>
        <begin position="190"/>
        <end position="209"/>
    </location>
</feature>
<dbReference type="Gene3D" id="3.40.50.1820">
    <property type="entry name" value="alpha/beta hydrolase"/>
    <property type="match status" value="1"/>
</dbReference>
<evidence type="ECO:0000256" key="1">
    <source>
        <dbReference type="ARBA" id="ARBA00022450"/>
    </source>
</evidence>
<dbReference type="RefSeq" id="WP_311606184.1">
    <property type="nucleotide sequence ID" value="NZ_JAVRFG010000092.1"/>
</dbReference>
<dbReference type="Proteomes" id="UP001180556">
    <property type="component" value="Unassembled WGS sequence"/>
</dbReference>
<keyword evidence="6" id="KW-1185">Reference proteome</keyword>
<sequence>NLHYDGRADNQIKIRGFRIEPTEIETTLLTHPHITQTTITTHRDALAAYFVADSDRLTADEVRRHLAERLPEHLVPTYLTRLDRLPLTPNGKIDKRALPVPQATVAPGGRPPRTPLEETLVALFAGTLGTSAALTIDDDFFTLGGHSLLGARLTNHIAGSLGVRLTVRDLFQHPTPARLAEHIVSLQAAPAPKARPALRRRTRTERISS</sequence>
<dbReference type="InterPro" id="IPR020806">
    <property type="entry name" value="PKS_PP-bd"/>
</dbReference>
<dbReference type="PROSITE" id="PS50075">
    <property type="entry name" value="CARRIER"/>
    <property type="match status" value="1"/>
</dbReference>
<organism evidence="5 6">
    <name type="scientific">Streptomyces stephensoniae</name>
    <dbReference type="NCBI Taxonomy" id="3375367"/>
    <lineage>
        <taxon>Bacteria</taxon>
        <taxon>Bacillati</taxon>
        <taxon>Actinomycetota</taxon>
        <taxon>Actinomycetes</taxon>
        <taxon>Kitasatosporales</taxon>
        <taxon>Streptomycetaceae</taxon>
        <taxon>Streptomyces</taxon>
    </lineage>
</organism>
<dbReference type="InterPro" id="IPR045851">
    <property type="entry name" value="AMP-bd_C_sf"/>
</dbReference>
<dbReference type="Gene3D" id="3.30.300.30">
    <property type="match status" value="1"/>
</dbReference>
<keyword evidence="2" id="KW-0597">Phosphoprotein</keyword>
<feature type="non-terminal residue" evidence="5">
    <location>
        <position position="1"/>
    </location>
</feature>
<dbReference type="PROSITE" id="PS00012">
    <property type="entry name" value="PHOSPHOPANTETHEINE"/>
    <property type="match status" value="1"/>
</dbReference>
<dbReference type="SUPFAM" id="SSF47336">
    <property type="entry name" value="ACP-like"/>
    <property type="match status" value="1"/>
</dbReference>
<dbReference type="InterPro" id="IPR009081">
    <property type="entry name" value="PP-bd_ACP"/>
</dbReference>
<dbReference type="PANTHER" id="PTHR45527">
    <property type="entry name" value="NONRIBOSOMAL PEPTIDE SYNTHETASE"/>
    <property type="match status" value="1"/>
</dbReference>
<protein>
    <submittedName>
        <fullName evidence="5">Phosphopantetheine-binding protein</fullName>
    </submittedName>
</protein>
<dbReference type="Pfam" id="PF00550">
    <property type="entry name" value="PP-binding"/>
    <property type="match status" value="1"/>
</dbReference>
<dbReference type="EMBL" id="JAVRFG010000092">
    <property type="protein sequence ID" value="MDT0495547.1"/>
    <property type="molecule type" value="Genomic_DNA"/>
</dbReference>
<keyword evidence="1" id="KW-0596">Phosphopantetheine</keyword>
<dbReference type="SMART" id="SM00823">
    <property type="entry name" value="PKS_PP"/>
    <property type="match status" value="1"/>
</dbReference>
<evidence type="ECO:0000259" key="4">
    <source>
        <dbReference type="PROSITE" id="PS50075"/>
    </source>
</evidence>
<dbReference type="InterPro" id="IPR006162">
    <property type="entry name" value="Ppantetheine_attach_site"/>
</dbReference>
<evidence type="ECO:0000313" key="6">
    <source>
        <dbReference type="Proteomes" id="UP001180556"/>
    </source>
</evidence>
<dbReference type="SUPFAM" id="SSF56801">
    <property type="entry name" value="Acetyl-CoA synthetase-like"/>
    <property type="match status" value="1"/>
</dbReference>
<gene>
    <name evidence="5" type="ORF">RM717_34220</name>
</gene>
<evidence type="ECO:0000313" key="5">
    <source>
        <dbReference type="EMBL" id="MDT0495547.1"/>
    </source>
</evidence>
<dbReference type="InterPro" id="IPR036736">
    <property type="entry name" value="ACP-like_sf"/>
</dbReference>
<evidence type="ECO:0000256" key="3">
    <source>
        <dbReference type="SAM" id="MobiDB-lite"/>
    </source>
</evidence>
<dbReference type="PANTHER" id="PTHR45527:SF1">
    <property type="entry name" value="FATTY ACID SYNTHASE"/>
    <property type="match status" value="1"/>
</dbReference>
<evidence type="ECO:0000256" key="2">
    <source>
        <dbReference type="ARBA" id="ARBA00022553"/>
    </source>
</evidence>
<proteinExistence type="predicted"/>
<accession>A0ABU2WCF3</accession>
<dbReference type="InterPro" id="IPR029058">
    <property type="entry name" value="AB_hydrolase_fold"/>
</dbReference>
<feature type="domain" description="Carrier" evidence="4">
    <location>
        <begin position="111"/>
        <end position="187"/>
    </location>
</feature>
<name>A0ABU2WCF3_9ACTN</name>
<dbReference type="InterPro" id="IPR025110">
    <property type="entry name" value="AMP-bd_C"/>
</dbReference>
<comment type="caution">
    <text evidence="5">The sequence shown here is derived from an EMBL/GenBank/DDBJ whole genome shotgun (WGS) entry which is preliminary data.</text>
</comment>
<dbReference type="Pfam" id="PF13193">
    <property type="entry name" value="AMP-binding_C"/>
    <property type="match status" value="1"/>
</dbReference>